<name>A0A6J6UW75_9ZZZZ</name>
<dbReference type="SMART" id="SM00862">
    <property type="entry name" value="Trans_reg_C"/>
    <property type="match status" value="1"/>
</dbReference>
<keyword evidence="1" id="KW-0597">Phosphoprotein</keyword>
<evidence type="ECO:0000256" key="5">
    <source>
        <dbReference type="ARBA" id="ARBA00023163"/>
    </source>
</evidence>
<dbReference type="SUPFAM" id="SSF52172">
    <property type="entry name" value="CheY-like"/>
    <property type="match status" value="1"/>
</dbReference>
<dbReference type="SUPFAM" id="SSF46894">
    <property type="entry name" value="C-terminal effector domain of the bipartite response regulators"/>
    <property type="match status" value="1"/>
</dbReference>
<dbReference type="Pfam" id="PF00072">
    <property type="entry name" value="Response_reg"/>
    <property type="match status" value="1"/>
</dbReference>
<dbReference type="CDD" id="cd00383">
    <property type="entry name" value="trans_reg_C"/>
    <property type="match status" value="1"/>
</dbReference>
<dbReference type="Pfam" id="PF00486">
    <property type="entry name" value="Trans_reg_C"/>
    <property type="match status" value="1"/>
</dbReference>
<dbReference type="EMBL" id="CAEZYY010000029">
    <property type="protein sequence ID" value="CAB4763335.1"/>
    <property type="molecule type" value="Genomic_DNA"/>
</dbReference>
<dbReference type="Gene3D" id="6.10.250.690">
    <property type="match status" value="1"/>
</dbReference>
<dbReference type="InterPro" id="IPR036388">
    <property type="entry name" value="WH-like_DNA-bd_sf"/>
</dbReference>
<dbReference type="Gene3D" id="3.40.50.2300">
    <property type="match status" value="1"/>
</dbReference>
<dbReference type="CDD" id="cd17574">
    <property type="entry name" value="REC_OmpR"/>
    <property type="match status" value="1"/>
</dbReference>
<evidence type="ECO:0000259" key="6">
    <source>
        <dbReference type="PROSITE" id="PS50110"/>
    </source>
</evidence>
<reference evidence="8" key="1">
    <citation type="submission" date="2020-05" db="EMBL/GenBank/DDBJ databases">
        <authorList>
            <person name="Chiriac C."/>
            <person name="Salcher M."/>
            <person name="Ghai R."/>
            <person name="Kavagutti S V."/>
        </authorList>
    </citation>
    <scope>NUCLEOTIDE SEQUENCE</scope>
</reference>
<dbReference type="AlphaFoldDB" id="A0A6J6UW75"/>
<evidence type="ECO:0000259" key="7">
    <source>
        <dbReference type="PROSITE" id="PS51755"/>
    </source>
</evidence>
<dbReference type="GO" id="GO:0000976">
    <property type="term" value="F:transcription cis-regulatory region binding"/>
    <property type="evidence" value="ECO:0007669"/>
    <property type="project" value="TreeGrafter"/>
</dbReference>
<dbReference type="GO" id="GO:0005829">
    <property type="term" value="C:cytosol"/>
    <property type="evidence" value="ECO:0007669"/>
    <property type="project" value="TreeGrafter"/>
</dbReference>
<evidence type="ECO:0000256" key="2">
    <source>
        <dbReference type="ARBA" id="ARBA00023012"/>
    </source>
</evidence>
<dbReference type="PROSITE" id="PS51755">
    <property type="entry name" value="OMPR_PHOB"/>
    <property type="match status" value="1"/>
</dbReference>
<dbReference type="InterPro" id="IPR039420">
    <property type="entry name" value="WalR-like"/>
</dbReference>
<evidence type="ECO:0000256" key="1">
    <source>
        <dbReference type="ARBA" id="ARBA00022553"/>
    </source>
</evidence>
<dbReference type="Gene3D" id="1.10.10.10">
    <property type="entry name" value="Winged helix-like DNA-binding domain superfamily/Winged helix DNA-binding domain"/>
    <property type="match status" value="1"/>
</dbReference>
<evidence type="ECO:0000256" key="3">
    <source>
        <dbReference type="ARBA" id="ARBA00023015"/>
    </source>
</evidence>
<keyword evidence="4" id="KW-0238">DNA-binding</keyword>
<dbReference type="PANTHER" id="PTHR48111:SF21">
    <property type="entry name" value="DNA-BINDING DUAL MASTER TRANSCRIPTIONAL REGULATOR RPAA"/>
    <property type="match status" value="1"/>
</dbReference>
<dbReference type="GO" id="GO:0032993">
    <property type="term" value="C:protein-DNA complex"/>
    <property type="evidence" value="ECO:0007669"/>
    <property type="project" value="TreeGrafter"/>
</dbReference>
<gene>
    <name evidence="8" type="ORF">UFOPK2806_01845</name>
</gene>
<feature type="domain" description="OmpR/PhoB-type" evidence="7">
    <location>
        <begin position="142"/>
        <end position="241"/>
    </location>
</feature>
<dbReference type="InterPro" id="IPR016032">
    <property type="entry name" value="Sig_transdc_resp-reg_C-effctor"/>
</dbReference>
<sequence>MRNLWPGGQNDRTVHELLFIEDDDHIRLALTLALEDEGYTVREAPTGRAGLDAFQMREPELVLLDLRLPDLSGFEVCRAIRATSIVPIIIVTAQTDTYDLVAGLEAGADDYVTKPVIAKELAARIRALLRRVQLHEAPAAPARSSVFGDVELRREQGVVLKAGKELSLTKTEYRLVCEFADHAGAVLSRDQLLELVWGYEYLGDSRLVDAHVRRLRVKLEDHPDDPKLLVTVRGLGYRLMA</sequence>
<protein>
    <submittedName>
        <fullName evidence="8">Unannotated protein</fullName>
    </submittedName>
</protein>
<dbReference type="GO" id="GO:0000156">
    <property type="term" value="F:phosphorelay response regulator activity"/>
    <property type="evidence" value="ECO:0007669"/>
    <property type="project" value="TreeGrafter"/>
</dbReference>
<dbReference type="InterPro" id="IPR001867">
    <property type="entry name" value="OmpR/PhoB-type_DNA-bd"/>
</dbReference>
<evidence type="ECO:0000313" key="8">
    <source>
        <dbReference type="EMBL" id="CAB4763335.1"/>
    </source>
</evidence>
<proteinExistence type="predicted"/>
<dbReference type="SMART" id="SM00448">
    <property type="entry name" value="REC"/>
    <property type="match status" value="1"/>
</dbReference>
<dbReference type="PROSITE" id="PS50110">
    <property type="entry name" value="RESPONSE_REGULATORY"/>
    <property type="match status" value="1"/>
</dbReference>
<dbReference type="GO" id="GO:0006355">
    <property type="term" value="P:regulation of DNA-templated transcription"/>
    <property type="evidence" value="ECO:0007669"/>
    <property type="project" value="InterPro"/>
</dbReference>
<dbReference type="FunFam" id="1.10.10.10:FF:000018">
    <property type="entry name" value="DNA-binding response regulator ResD"/>
    <property type="match status" value="1"/>
</dbReference>
<keyword evidence="2" id="KW-0902">Two-component regulatory system</keyword>
<accession>A0A6J6UW75</accession>
<feature type="domain" description="Response regulatory" evidence="6">
    <location>
        <begin position="16"/>
        <end position="129"/>
    </location>
</feature>
<dbReference type="InterPro" id="IPR001789">
    <property type="entry name" value="Sig_transdc_resp-reg_receiver"/>
</dbReference>
<dbReference type="InterPro" id="IPR011006">
    <property type="entry name" value="CheY-like_superfamily"/>
</dbReference>
<keyword evidence="3" id="KW-0805">Transcription regulation</keyword>
<keyword evidence="5" id="KW-0804">Transcription</keyword>
<evidence type="ECO:0000256" key="4">
    <source>
        <dbReference type="ARBA" id="ARBA00023125"/>
    </source>
</evidence>
<organism evidence="8">
    <name type="scientific">freshwater metagenome</name>
    <dbReference type="NCBI Taxonomy" id="449393"/>
    <lineage>
        <taxon>unclassified sequences</taxon>
        <taxon>metagenomes</taxon>
        <taxon>ecological metagenomes</taxon>
    </lineage>
</organism>
<dbReference type="PANTHER" id="PTHR48111">
    <property type="entry name" value="REGULATOR OF RPOS"/>
    <property type="match status" value="1"/>
</dbReference>